<dbReference type="RefSeq" id="WP_123957606.1">
    <property type="nucleotide sequence ID" value="NZ_CP015029.1"/>
</dbReference>
<keyword evidence="4" id="KW-1185">Reference proteome</keyword>
<dbReference type="NCBIfam" id="NF007855">
    <property type="entry name" value="PRK10564.1"/>
    <property type="match status" value="1"/>
</dbReference>
<evidence type="ECO:0000313" key="5">
    <source>
        <dbReference type="Proteomes" id="UP000502287"/>
    </source>
</evidence>
<dbReference type="InterPro" id="IPR010794">
    <property type="entry name" value="MalM"/>
</dbReference>
<evidence type="ECO:0000313" key="3">
    <source>
        <dbReference type="EMBL" id="RPE90383.1"/>
    </source>
</evidence>
<name>A0AAE6X494_9PAST</name>
<evidence type="ECO:0000256" key="1">
    <source>
        <dbReference type="SAM" id="SignalP"/>
    </source>
</evidence>
<dbReference type="AlphaFoldDB" id="A0AAE6X494"/>
<evidence type="ECO:0000313" key="2">
    <source>
        <dbReference type="EMBL" id="QIM64595.1"/>
    </source>
</evidence>
<dbReference type="GO" id="GO:0042597">
    <property type="term" value="C:periplasmic space"/>
    <property type="evidence" value="ECO:0007669"/>
    <property type="project" value="InterPro"/>
</dbReference>
<dbReference type="Proteomes" id="UP000502287">
    <property type="component" value="Chromosome"/>
</dbReference>
<organism evidence="2 5">
    <name type="scientific">Frederiksenia canicola</name>
    <dbReference type="NCBI Taxonomy" id="123824"/>
    <lineage>
        <taxon>Bacteria</taxon>
        <taxon>Pseudomonadati</taxon>
        <taxon>Pseudomonadota</taxon>
        <taxon>Gammaproteobacteria</taxon>
        <taxon>Pasteurellales</taxon>
        <taxon>Pasteurellaceae</taxon>
        <taxon>Frederiksenia</taxon>
    </lineage>
</organism>
<dbReference type="EMBL" id="CP015029">
    <property type="protein sequence ID" value="QIM64595.1"/>
    <property type="molecule type" value="Genomic_DNA"/>
</dbReference>
<protein>
    <submittedName>
        <fullName evidence="2 3">Maltose operon protein</fullName>
    </submittedName>
</protein>
<reference evidence="2 5" key="1">
    <citation type="submission" date="2016-03" db="EMBL/GenBank/DDBJ databases">
        <authorList>
            <person name="Hansen M.J."/>
            <person name="Bojesen A.M."/>
            <person name="Planet P."/>
        </authorList>
    </citation>
    <scope>NUCLEOTIDE SEQUENCE [LARGE SCALE GENOMIC DNA]</scope>
    <source>
        <strain evidence="2 5">HPA 21</strain>
    </source>
</reference>
<accession>A0AAE6X494</accession>
<gene>
    <name evidence="2" type="ORF">A4G17_03670</name>
    <name evidence="3" type="ORF">EDC49_2027</name>
</gene>
<evidence type="ECO:0000313" key="4">
    <source>
        <dbReference type="Proteomes" id="UP000276901"/>
    </source>
</evidence>
<reference evidence="3 4" key="2">
    <citation type="submission" date="2018-11" db="EMBL/GenBank/DDBJ databases">
        <title>Genomic Encyclopedia of Type Strains, Phase IV (KMG-IV): sequencing the most valuable type-strain genomes for metagenomic binning, comparative biology and taxonomic classification.</title>
        <authorList>
            <person name="Goeker M."/>
        </authorList>
    </citation>
    <scope>NUCLEOTIDE SEQUENCE [LARGE SCALE GENOMIC DNA]</scope>
    <source>
        <strain evidence="3 4">DSM 25797</strain>
    </source>
</reference>
<keyword evidence="1" id="KW-0732">Signal</keyword>
<dbReference type="GO" id="GO:0008643">
    <property type="term" value="P:carbohydrate transport"/>
    <property type="evidence" value="ECO:0007669"/>
    <property type="project" value="InterPro"/>
</dbReference>
<feature type="signal peptide" evidence="1">
    <location>
        <begin position="1"/>
        <end position="20"/>
    </location>
</feature>
<dbReference type="Pfam" id="PF07148">
    <property type="entry name" value="MalM"/>
    <property type="match status" value="1"/>
</dbReference>
<feature type="chain" id="PRO_5042194250" evidence="1">
    <location>
        <begin position="21"/>
        <end position="285"/>
    </location>
</feature>
<sequence>MKIKIALCLSALLFSLSAQALSPDQNELAKVQWQDLNLNQQQTATVTAQAMPTIQGASGAVVGYKIPANQGAVKIQIKSPVQKDNSVFVPNVLVLDSHFTPSLTYPAKQFQFAEERGLSGAQYQAELSLTPTPNQDFIYLLIYTTEQDLQGKTIMTHPAKLLAKAKGNQPPAIADIEVTHRDQGKVIVEVDGVQSSQFIGLSGPLFESKQPAPKVVGTQAIAKAEKTASKATQPVESSTEQYFNNAVKQALKNNDINKAMNLVNEAEQLGLKQPRQIFIKHVSAK</sequence>
<dbReference type="Proteomes" id="UP000276901">
    <property type="component" value="Unassembled WGS sequence"/>
</dbReference>
<dbReference type="EMBL" id="RKQT01000007">
    <property type="protein sequence ID" value="RPE90383.1"/>
    <property type="molecule type" value="Genomic_DNA"/>
</dbReference>
<dbReference type="KEGG" id="fcl:A4G17_03670"/>
<proteinExistence type="predicted"/>